<sequence>MKKFLIFIFSMIILTSCNSQTRKSDNMTVNLDEFYKTKPISTYIQSVDFVTSKNLTEKVSKTYNSLDELEKDLRLNFLHSSFFNQSDYDTIYFNDDYFSKIYLFKEDINPYYFGVRNLGNDRSLILEISWKNNPNEAPYSVELMGGSEIIENYDINSINISIIKESRGKNVFYSGIFKFNDMTYFIKNSKDLDALKNIIQDLLNIKKD</sequence>
<dbReference type="PROSITE" id="PS51257">
    <property type="entry name" value="PROKAR_LIPOPROTEIN"/>
    <property type="match status" value="1"/>
</dbReference>
<dbReference type="InterPro" id="IPR012640">
    <property type="entry name" value="Membr_lipoprot_lipid_attach_CS"/>
</dbReference>
<gene>
    <name evidence="2" type="ORF">M9426_00870</name>
</gene>
<dbReference type="Pfam" id="PF08139">
    <property type="entry name" value="LPAM_1"/>
    <property type="match status" value="1"/>
</dbReference>
<evidence type="ECO:0000256" key="1">
    <source>
        <dbReference type="ARBA" id="ARBA00022729"/>
    </source>
</evidence>
<proteinExistence type="predicted"/>
<dbReference type="RefSeq" id="WP_148465897.1">
    <property type="nucleotide sequence ID" value="NZ_CP097885.1"/>
</dbReference>
<organism evidence="2 3">
    <name type="scientific">Peptoniphilus genitalis</name>
    <dbReference type="NCBI Taxonomy" id="3036303"/>
    <lineage>
        <taxon>Bacteria</taxon>
        <taxon>Bacillati</taxon>
        <taxon>Bacillota</taxon>
        <taxon>Tissierellia</taxon>
        <taxon>Tissierellales</taxon>
        <taxon>Peptoniphilaceae</taxon>
        <taxon>Peptoniphilus</taxon>
    </lineage>
</organism>
<dbReference type="Proteomes" id="UP001056218">
    <property type="component" value="Chromosome"/>
</dbReference>
<dbReference type="EMBL" id="CP097885">
    <property type="protein sequence ID" value="URN41599.1"/>
    <property type="molecule type" value="Genomic_DNA"/>
</dbReference>
<evidence type="ECO:0000313" key="3">
    <source>
        <dbReference type="Proteomes" id="UP001056218"/>
    </source>
</evidence>
<keyword evidence="1" id="KW-0732">Signal</keyword>
<evidence type="ECO:0008006" key="4">
    <source>
        <dbReference type="Google" id="ProtNLM"/>
    </source>
</evidence>
<name>A0ABY4TPD3_9FIRM</name>
<protein>
    <recommendedName>
        <fullName evidence="4">Lipoprotein</fullName>
    </recommendedName>
</protein>
<accession>A0ABY4TPD3</accession>
<keyword evidence="3" id="KW-1185">Reference proteome</keyword>
<evidence type="ECO:0000313" key="2">
    <source>
        <dbReference type="EMBL" id="URN41599.1"/>
    </source>
</evidence>
<reference evidence="2 3" key="1">
    <citation type="submission" date="2022-05" db="EMBL/GenBank/DDBJ databases">
        <title>Identification of Peptoniphilus vaginalis-like Bacteria, Peptoniphilus septimus sp. nov. from Blood Cultures in a Cervical Cancer Patient receiving Chemotherapy: Case and Implications.</title>
        <authorList>
            <person name="Zhan X.-Y."/>
        </authorList>
    </citation>
    <scope>NUCLEOTIDE SEQUENCE [LARGE SCALE GENOMIC DNA]</scope>
    <source>
        <strain evidence="2 3">SAHP1</strain>
    </source>
</reference>